<accession>A0A0V0X172</accession>
<dbReference type="Proteomes" id="UP000054815">
    <property type="component" value="Unassembled WGS sequence"/>
</dbReference>
<proteinExistence type="predicted"/>
<protein>
    <submittedName>
        <fullName evidence="2">Uncharacterized protein</fullName>
    </submittedName>
</protein>
<gene>
    <name evidence="2" type="ORF">T4E_9847</name>
</gene>
<comment type="caution">
    <text evidence="2">The sequence shown here is derived from an EMBL/GenBank/DDBJ whole genome shotgun (WGS) entry which is preliminary data.</text>
</comment>
<feature type="compositionally biased region" description="Polar residues" evidence="1">
    <location>
        <begin position="37"/>
        <end position="50"/>
    </location>
</feature>
<reference evidence="2 3" key="1">
    <citation type="submission" date="2015-01" db="EMBL/GenBank/DDBJ databases">
        <title>Evolution of Trichinella species and genotypes.</title>
        <authorList>
            <person name="Korhonen P.K."/>
            <person name="Edoardo P."/>
            <person name="Giuseppe L.R."/>
            <person name="Gasser R.B."/>
        </authorList>
    </citation>
    <scope>NUCLEOTIDE SEQUENCE [LARGE SCALE GENOMIC DNA]</scope>
    <source>
        <strain evidence="2">ISS141</strain>
    </source>
</reference>
<sequence>MKHNDDNIDCCSTFRLYEDYDKHMTYRHGHSEERQTLRQISTTTNCAYRQ</sequence>
<organism evidence="2 3">
    <name type="scientific">Trichinella pseudospiralis</name>
    <name type="common">Parasitic roundworm</name>
    <dbReference type="NCBI Taxonomy" id="6337"/>
    <lineage>
        <taxon>Eukaryota</taxon>
        <taxon>Metazoa</taxon>
        <taxon>Ecdysozoa</taxon>
        <taxon>Nematoda</taxon>
        <taxon>Enoplea</taxon>
        <taxon>Dorylaimia</taxon>
        <taxon>Trichinellida</taxon>
        <taxon>Trichinellidae</taxon>
        <taxon>Trichinella</taxon>
    </lineage>
</organism>
<evidence type="ECO:0000256" key="1">
    <source>
        <dbReference type="SAM" id="MobiDB-lite"/>
    </source>
</evidence>
<evidence type="ECO:0000313" key="3">
    <source>
        <dbReference type="Proteomes" id="UP000054815"/>
    </source>
</evidence>
<dbReference type="AlphaFoldDB" id="A0A0V0X172"/>
<evidence type="ECO:0000313" key="2">
    <source>
        <dbReference type="EMBL" id="KRX81772.1"/>
    </source>
</evidence>
<feature type="region of interest" description="Disordered" evidence="1">
    <location>
        <begin position="31"/>
        <end position="50"/>
    </location>
</feature>
<name>A0A0V0X172_TRIPS</name>
<dbReference type="EMBL" id="JYDU01000773">
    <property type="protein sequence ID" value="KRX81772.1"/>
    <property type="molecule type" value="Genomic_DNA"/>
</dbReference>